<feature type="domain" description="Cytochrome C biogenesis protein transmembrane" evidence="7">
    <location>
        <begin position="6"/>
        <end position="174"/>
    </location>
</feature>
<dbReference type="GO" id="GO:0017004">
    <property type="term" value="P:cytochrome complex assembly"/>
    <property type="evidence" value="ECO:0007669"/>
    <property type="project" value="InterPro"/>
</dbReference>
<keyword evidence="3 6" id="KW-0812">Transmembrane</keyword>
<evidence type="ECO:0000256" key="1">
    <source>
        <dbReference type="ARBA" id="ARBA00004141"/>
    </source>
</evidence>
<evidence type="ECO:0000259" key="7">
    <source>
        <dbReference type="Pfam" id="PF02683"/>
    </source>
</evidence>
<keyword evidence="9" id="KW-1185">Reference proteome</keyword>
<evidence type="ECO:0000313" key="8">
    <source>
        <dbReference type="EMBL" id="MBI8989927.1"/>
    </source>
</evidence>
<feature type="transmembrane region" description="Helical" evidence="6">
    <location>
        <begin position="46"/>
        <end position="69"/>
    </location>
</feature>
<name>A0A934I7R9_9CORY</name>
<dbReference type="RefSeq" id="WP_198738943.1">
    <property type="nucleotide sequence ID" value="NZ_JAEIOS010000013.1"/>
</dbReference>
<comment type="caution">
    <text evidence="8">The sequence shown here is derived from an EMBL/GenBank/DDBJ whole genome shotgun (WGS) entry which is preliminary data.</text>
</comment>
<proteinExistence type="inferred from homology"/>
<evidence type="ECO:0000313" key="9">
    <source>
        <dbReference type="Proteomes" id="UP000645966"/>
    </source>
</evidence>
<comment type="subcellular location">
    <subcellularLocation>
        <location evidence="1">Membrane</location>
        <topology evidence="1">Multi-pass membrane protein</topology>
    </subcellularLocation>
</comment>
<accession>A0A934I7R9</accession>
<feature type="transmembrane region" description="Helical" evidence="6">
    <location>
        <begin position="150"/>
        <end position="173"/>
    </location>
</feature>
<evidence type="ECO:0000256" key="4">
    <source>
        <dbReference type="ARBA" id="ARBA00022989"/>
    </source>
</evidence>
<feature type="transmembrane region" description="Helical" evidence="6">
    <location>
        <begin position="249"/>
        <end position="268"/>
    </location>
</feature>
<evidence type="ECO:0000256" key="2">
    <source>
        <dbReference type="ARBA" id="ARBA00006143"/>
    </source>
</evidence>
<evidence type="ECO:0000256" key="6">
    <source>
        <dbReference type="SAM" id="Phobius"/>
    </source>
</evidence>
<dbReference type="InterPro" id="IPR003834">
    <property type="entry name" value="Cyt_c_assmbl_TM_dom"/>
</dbReference>
<feature type="transmembrane region" description="Helical" evidence="6">
    <location>
        <begin position="75"/>
        <end position="97"/>
    </location>
</feature>
<keyword evidence="5 6" id="KW-0472">Membrane</keyword>
<feature type="transmembrane region" description="Helical" evidence="6">
    <location>
        <begin position="194"/>
        <end position="216"/>
    </location>
</feature>
<reference evidence="8" key="1">
    <citation type="submission" date="2020-12" db="EMBL/GenBank/DDBJ databases">
        <title>Genome public.</title>
        <authorList>
            <person name="Sun Q."/>
        </authorList>
    </citation>
    <scope>NUCLEOTIDE SEQUENCE</scope>
    <source>
        <strain evidence="8">CCM 8863</strain>
    </source>
</reference>
<dbReference type="PANTHER" id="PTHR31272:SF4">
    <property type="entry name" value="CYTOCHROME C-TYPE BIOGENESIS PROTEIN HI_1454-RELATED"/>
    <property type="match status" value="1"/>
</dbReference>
<sequence length="271" mass="28387">MLSIGVVGAFLGGVLSILSPCSALLLPAFFAYAFTSKRQLMGRTAVFFTGLASVLVPVGAGIGGFSSLFTQHRDTVISVAGWVMVVLGVWSLLGLGFRIPGLSTMNNRIRGTGWLPVFALGAVYGFAGFCAGPLLGAVLATSALGGSAAYGALVMACYALGMTVPLFLLALLWDRFDLGHASWLRGREIHLGPVHTNTLSVAAGVLFILIGFTFLMSNGTSALPTLLDTETQFRLQNRVAQFAAGIDNIVALIVILGIIAAGLGIRLLRRR</sequence>
<dbReference type="Pfam" id="PF02683">
    <property type="entry name" value="DsbD_TM"/>
    <property type="match status" value="1"/>
</dbReference>
<gene>
    <name evidence="8" type="ORF">JDV75_09190</name>
</gene>
<dbReference type="GO" id="GO:0016020">
    <property type="term" value="C:membrane"/>
    <property type="evidence" value="ECO:0007669"/>
    <property type="project" value="UniProtKB-SubCell"/>
</dbReference>
<feature type="transmembrane region" description="Helical" evidence="6">
    <location>
        <begin position="117"/>
        <end position="144"/>
    </location>
</feature>
<comment type="similarity">
    <text evidence="2">Belongs to the DsbD family.</text>
</comment>
<protein>
    <submittedName>
        <fullName evidence="8">Cytochrome c biogenesis protein CcdA</fullName>
    </submittedName>
</protein>
<evidence type="ECO:0000256" key="3">
    <source>
        <dbReference type="ARBA" id="ARBA00022692"/>
    </source>
</evidence>
<keyword evidence="4 6" id="KW-1133">Transmembrane helix</keyword>
<dbReference type="Proteomes" id="UP000645966">
    <property type="component" value="Unassembled WGS sequence"/>
</dbReference>
<dbReference type="EMBL" id="JAEIOS010000013">
    <property type="protein sequence ID" value="MBI8989927.1"/>
    <property type="molecule type" value="Genomic_DNA"/>
</dbReference>
<feature type="transmembrane region" description="Helical" evidence="6">
    <location>
        <begin position="6"/>
        <end position="34"/>
    </location>
</feature>
<organism evidence="8 9">
    <name type="scientific">Corynebacterium meridianum</name>
    <dbReference type="NCBI Taxonomy" id="2765363"/>
    <lineage>
        <taxon>Bacteria</taxon>
        <taxon>Bacillati</taxon>
        <taxon>Actinomycetota</taxon>
        <taxon>Actinomycetes</taxon>
        <taxon>Mycobacteriales</taxon>
        <taxon>Corynebacteriaceae</taxon>
        <taxon>Corynebacterium</taxon>
    </lineage>
</organism>
<dbReference type="PANTHER" id="PTHR31272">
    <property type="entry name" value="CYTOCHROME C-TYPE BIOGENESIS PROTEIN HI_1454-RELATED"/>
    <property type="match status" value="1"/>
</dbReference>
<dbReference type="AlphaFoldDB" id="A0A934I7R9"/>
<evidence type="ECO:0000256" key="5">
    <source>
        <dbReference type="ARBA" id="ARBA00023136"/>
    </source>
</evidence>
<dbReference type="InterPro" id="IPR051790">
    <property type="entry name" value="Cytochrome_c-biogenesis_DsbD"/>
</dbReference>